<dbReference type="InterPro" id="IPR029028">
    <property type="entry name" value="Alpha/beta_knot_MTases"/>
</dbReference>
<dbReference type="InterPro" id="IPR054578">
    <property type="entry name" value="SpoU_sub_bind-like_N"/>
</dbReference>
<evidence type="ECO:0000313" key="6">
    <source>
        <dbReference type="Proteomes" id="UP000681341"/>
    </source>
</evidence>
<dbReference type="SUPFAM" id="SSF75217">
    <property type="entry name" value="alpha/beta knot"/>
    <property type="match status" value="1"/>
</dbReference>
<reference evidence="5 6" key="1">
    <citation type="submission" date="2021-03" db="EMBL/GenBank/DDBJ databases">
        <title>Glycomyces sp. nov., a novel actinomycete isolated from soil.</title>
        <authorList>
            <person name="Yang X."/>
            <person name="Xu X."/>
        </authorList>
    </citation>
    <scope>NUCLEOTIDE SEQUENCE [LARGE SCALE GENOMIC DNA]</scope>
    <source>
        <strain evidence="5 6">NEAU-S30</strain>
    </source>
</reference>
<dbReference type="Pfam" id="PF00588">
    <property type="entry name" value="SpoU_methylase"/>
    <property type="match status" value="1"/>
</dbReference>
<protein>
    <recommendedName>
        <fullName evidence="7">rRNA methyltransferase</fullName>
    </recommendedName>
</protein>
<dbReference type="InterPro" id="IPR001537">
    <property type="entry name" value="SpoU_MeTrfase"/>
</dbReference>
<dbReference type="Gene3D" id="3.30.1330.30">
    <property type="match status" value="1"/>
</dbReference>
<dbReference type="InterPro" id="IPR029026">
    <property type="entry name" value="tRNA_m1G_MTases_N"/>
</dbReference>
<dbReference type="EMBL" id="JAGFNP010000003">
    <property type="protein sequence ID" value="MBO3732661.1"/>
    <property type="molecule type" value="Genomic_DNA"/>
</dbReference>
<name>A0ABS3U332_9ACTN</name>
<dbReference type="Proteomes" id="UP000681341">
    <property type="component" value="Unassembled WGS sequence"/>
</dbReference>
<dbReference type="PANTHER" id="PTHR43191">
    <property type="entry name" value="RRNA METHYLTRANSFERASE 3"/>
    <property type="match status" value="1"/>
</dbReference>
<proteinExistence type="predicted"/>
<evidence type="ECO:0008006" key="7">
    <source>
        <dbReference type="Google" id="ProtNLM"/>
    </source>
</evidence>
<evidence type="ECO:0000259" key="4">
    <source>
        <dbReference type="Pfam" id="PF22655"/>
    </source>
</evidence>
<gene>
    <name evidence="5" type="ORF">J5V16_07485</name>
</gene>
<feature type="domain" description="SpoU L30e-like N-terminal" evidence="4">
    <location>
        <begin position="11"/>
        <end position="101"/>
    </location>
</feature>
<keyword evidence="6" id="KW-1185">Reference proteome</keyword>
<sequence>MSRTLRVSVRNAKYQQWETLLRNRTKRHRAGSFLVQGVRPISLAVEHGWTIEALLYDADRSKLSDWARGLLERPHIEQAAVSGVLLAELGEKDEQAPELIAQVKIPQQKLADIATRPDWLGIVIDRPTSPGNVGSLIRSADAFGADAVVITGRNAADPYDPKAVRASTGSLFAMPVVSAASAHEVVEWARKQDHAPIVIGTDEAGERALFEHDLRGPTLLVIGNETAGMAKSWFELADATARIPMSPKAASSLNAANAGSVALYEAARQRSAG</sequence>
<keyword evidence="1" id="KW-0489">Methyltransferase</keyword>
<dbReference type="Gene3D" id="3.40.1280.10">
    <property type="match status" value="1"/>
</dbReference>
<evidence type="ECO:0000256" key="1">
    <source>
        <dbReference type="ARBA" id="ARBA00022603"/>
    </source>
</evidence>
<dbReference type="RefSeq" id="WP_208495448.1">
    <property type="nucleotide sequence ID" value="NZ_JAGFNP010000003.1"/>
</dbReference>
<evidence type="ECO:0000259" key="3">
    <source>
        <dbReference type="Pfam" id="PF00588"/>
    </source>
</evidence>
<feature type="domain" description="tRNA/rRNA methyltransferase SpoU type" evidence="3">
    <location>
        <begin position="122"/>
        <end position="264"/>
    </location>
</feature>
<dbReference type="Pfam" id="PF22655">
    <property type="entry name" value="SpoU_sub_bind_like"/>
    <property type="match status" value="1"/>
</dbReference>
<dbReference type="SUPFAM" id="SSF55315">
    <property type="entry name" value="L30e-like"/>
    <property type="match status" value="1"/>
</dbReference>
<evidence type="ECO:0000256" key="2">
    <source>
        <dbReference type="ARBA" id="ARBA00022679"/>
    </source>
</evidence>
<dbReference type="PANTHER" id="PTHR43191:SF2">
    <property type="entry name" value="RRNA METHYLTRANSFERASE 3, MITOCHONDRIAL"/>
    <property type="match status" value="1"/>
</dbReference>
<comment type="caution">
    <text evidence="5">The sequence shown here is derived from an EMBL/GenBank/DDBJ whole genome shotgun (WGS) entry which is preliminary data.</text>
</comment>
<organism evidence="5 6">
    <name type="scientific">Glycomyces niveus</name>
    <dbReference type="NCBI Taxonomy" id="2820287"/>
    <lineage>
        <taxon>Bacteria</taxon>
        <taxon>Bacillati</taxon>
        <taxon>Actinomycetota</taxon>
        <taxon>Actinomycetes</taxon>
        <taxon>Glycomycetales</taxon>
        <taxon>Glycomycetaceae</taxon>
        <taxon>Glycomyces</taxon>
    </lineage>
</organism>
<dbReference type="InterPro" id="IPR029064">
    <property type="entry name" value="Ribosomal_eL30-like_sf"/>
</dbReference>
<evidence type="ECO:0000313" key="5">
    <source>
        <dbReference type="EMBL" id="MBO3732661.1"/>
    </source>
</evidence>
<dbReference type="InterPro" id="IPR051259">
    <property type="entry name" value="rRNA_Methyltransferase"/>
</dbReference>
<keyword evidence="2" id="KW-0808">Transferase</keyword>
<accession>A0ABS3U332</accession>